<evidence type="ECO:0000256" key="1">
    <source>
        <dbReference type="ARBA" id="ARBA00023163"/>
    </source>
</evidence>
<dbReference type="GO" id="GO:0006354">
    <property type="term" value="P:DNA-templated transcription elongation"/>
    <property type="evidence" value="ECO:0007669"/>
    <property type="project" value="InterPro"/>
</dbReference>
<dbReference type="Proteomes" id="UP000468327">
    <property type="component" value="Unassembled WGS sequence"/>
</dbReference>
<dbReference type="AlphaFoldDB" id="A0A6N8IHS2"/>
<keyword evidence="4" id="KW-1185">Reference proteome</keyword>
<gene>
    <name evidence="3" type="ORF">GO738_08530</name>
</gene>
<dbReference type="InterPro" id="IPR036735">
    <property type="entry name" value="NGN_dom_sf"/>
</dbReference>
<dbReference type="Pfam" id="PF02357">
    <property type="entry name" value="NusG"/>
    <property type="match status" value="1"/>
</dbReference>
<evidence type="ECO:0000313" key="3">
    <source>
        <dbReference type="EMBL" id="MVN15385.1"/>
    </source>
</evidence>
<keyword evidence="1" id="KW-0804">Transcription</keyword>
<name>A0A6N8IHS2_9ACTN</name>
<dbReference type="SUPFAM" id="SSF82679">
    <property type="entry name" value="N-utilization substance G protein NusG, N-terminal domain"/>
    <property type="match status" value="1"/>
</dbReference>
<evidence type="ECO:0000313" key="4">
    <source>
        <dbReference type="Proteomes" id="UP000468327"/>
    </source>
</evidence>
<reference evidence="3 4" key="1">
    <citation type="submission" date="2019-11" db="EMBL/GenBank/DDBJ databases">
        <title>Whole genome shotgun sequencing (WGS) data from Adlercreutzia equolifaciens ResAG-91, Eggerthella lenta MRI-F36, MRI-F37, MRI-F40, ResAG-49, ResAG-88, ResAG-121, ResAG-145, and Gordonibacter sp. ResAG-5, ResAG-26, ResAG-43, ResAG-50, ResAG-59.</title>
        <authorList>
            <person name="Stoll D.A."/>
            <person name="Danylec N."/>
            <person name="Franz C.M.A.P."/>
            <person name="Huch M."/>
        </authorList>
    </citation>
    <scope>NUCLEOTIDE SEQUENCE [LARGE SCALE GENOMIC DNA]</scope>
    <source>
        <strain evidence="3 4">ResAG-59</strain>
    </source>
</reference>
<feature type="domain" description="NusG-like N-terminal" evidence="2">
    <location>
        <begin position="73"/>
        <end position="135"/>
    </location>
</feature>
<organism evidence="3 4">
    <name type="scientific">Gordonibacter urolithinfaciens</name>
    <dbReference type="NCBI Taxonomy" id="1335613"/>
    <lineage>
        <taxon>Bacteria</taxon>
        <taxon>Bacillati</taxon>
        <taxon>Actinomycetota</taxon>
        <taxon>Coriobacteriia</taxon>
        <taxon>Eggerthellales</taxon>
        <taxon>Eggerthellaceae</taxon>
        <taxon>Gordonibacter</taxon>
    </lineage>
</organism>
<dbReference type="Gene3D" id="3.30.70.940">
    <property type="entry name" value="NusG, N-terminal domain"/>
    <property type="match status" value="1"/>
</dbReference>
<protein>
    <recommendedName>
        <fullName evidence="2">NusG-like N-terminal domain-containing protein</fullName>
    </recommendedName>
</protein>
<dbReference type="EMBL" id="WPOC01000011">
    <property type="protein sequence ID" value="MVN15385.1"/>
    <property type="molecule type" value="Genomic_DNA"/>
</dbReference>
<accession>A0A6N8IHS2</accession>
<dbReference type="InterPro" id="IPR006645">
    <property type="entry name" value="NGN-like_dom"/>
</dbReference>
<evidence type="ECO:0000259" key="2">
    <source>
        <dbReference type="Pfam" id="PF02357"/>
    </source>
</evidence>
<sequence>MGALVCEGEQALREAKSLRSCGRRCGSNVHRRPQHPIMRASMGEDVMATEARQREGLPTGFLSEGPSRDGDLRWYAIHVPEGREDAVASKCRQLLGSDLVEDCFVPKYERYMKREGAWRIVVHPMFSEYVFASTRDVRALAKALGQLSFPAPLVGRRGRTYAPLSPSVQAWLESVLDEAHVLRASEGRIEGGVLQVERGPLRGCEGRVRKINRHKRMAYLRFDEGGEGDCVLQAALNVPVKN</sequence>
<comment type="caution">
    <text evidence="3">The sequence shown here is derived from an EMBL/GenBank/DDBJ whole genome shotgun (WGS) entry which is preliminary data.</text>
</comment>
<proteinExistence type="predicted"/>